<protein>
    <recommendedName>
        <fullName evidence="6">Nucleotide-diphospho-sugar transferase domain-containing protein</fullName>
    </recommendedName>
</protein>
<dbReference type="Pfam" id="PF20330">
    <property type="entry name" value="DUF6625"/>
    <property type="match status" value="1"/>
</dbReference>
<dbReference type="EMBL" id="CAUYUJ010008656">
    <property type="protein sequence ID" value="CAK0824536.1"/>
    <property type="molecule type" value="Genomic_DNA"/>
</dbReference>
<evidence type="ECO:0000313" key="4">
    <source>
        <dbReference type="EMBL" id="CAK0824536.1"/>
    </source>
</evidence>
<sequence length="603" mass="67556">MAAWSHAGACGLRAVLFLWALGGRIAPSAALSKHSVREGSEEVAGSYPPQSWSLGEDHLGDQSELSGWSQSVHVVSDVLEHGSDQDEASEKVEITERETVSSSFPAGPWQKDIQAMEQWPAALKAVKDRMGTPTKAGILYVQMGPWPPYIQYVVKSAAANNGTTFYFLGPHIEELDACGNCAWLPFDINFAKARIQDNLGVSLSEMDHLYPAKLCDLKPAWPTLFPELTSRHEWIGFADHDIIFGDLDSEINAVSQDADLLVPKGFYPQPLANGNLMLFRTTKKMLQAFKNAGNWDTVIRDHNYLGFDEWWGVKPSMMEILVDMHLKDKITVAPTIRPLIQDFTVTHPGGMYGAGMDQNATVQIYWAHGHLAAKRRGMCICPDPNAWQFAFMPLSGCSECMRKPEGGLMPEVVVNRTVEALGFHFQAWKKKKSWKSCSGVQDNCAGWMPSCKEKPGFHFGVRGFSCWGTPPPAPPRVQEKSNPFFEELQQLRRQIAKARESEEKLRARVDKLTDAKDAFKDEREELLMKAREAESKNLEMAQRVKELTAWQQQQQRQSEARFIQDRPSSEARQAAPVAMSSGHHEFATSDKQSSSWLKGLFNR</sequence>
<keyword evidence="5" id="KW-1185">Reference proteome</keyword>
<reference evidence="4" key="1">
    <citation type="submission" date="2023-10" db="EMBL/GenBank/DDBJ databases">
        <authorList>
            <person name="Chen Y."/>
            <person name="Shah S."/>
            <person name="Dougan E. K."/>
            <person name="Thang M."/>
            <person name="Chan C."/>
        </authorList>
    </citation>
    <scope>NUCLEOTIDE SEQUENCE [LARGE SCALE GENOMIC DNA]</scope>
</reference>
<evidence type="ECO:0000256" key="3">
    <source>
        <dbReference type="SAM" id="SignalP"/>
    </source>
</evidence>
<keyword evidence="3" id="KW-0732">Signal</keyword>
<dbReference type="InterPro" id="IPR046733">
    <property type="entry name" value="DUF6625"/>
</dbReference>
<feature type="coiled-coil region" evidence="1">
    <location>
        <begin position="488"/>
        <end position="543"/>
    </location>
</feature>
<keyword evidence="1" id="KW-0175">Coiled coil</keyword>
<feature type="chain" id="PRO_5046496465" description="Nucleotide-diphospho-sugar transferase domain-containing protein" evidence="3">
    <location>
        <begin position="31"/>
        <end position="603"/>
    </location>
</feature>
<feature type="region of interest" description="Disordered" evidence="2">
    <location>
        <begin position="556"/>
        <end position="603"/>
    </location>
</feature>
<dbReference type="Proteomes" id="UP001189429">
    <property type="component" value="Unassembled WGS sequence"/>
</dbReference>
<evidence type="ECO:0000256" key="1">
    <source>
        <dbReference type="SAM" id="Coils"/>
    </source>
</evidence>
<evidence type="ECO:0008006" key="6">
    <source>
        <dbReference type="Google" id="ProtNLM"/>
    </source>
</evidence>
<accession>A0ABN9S2M1</accession>
<comment type="caution">
    <text evidence="4">The sequence shown here is derived from an EMBL/GenBank/DDBJ whole genome shotgun (WGS) entry which is preliminary data.</text>
</comment>
<feature type="signal peptide" evidence="3">
    <location>
        <begin position="1"/>
        <end position="30"/>
    </location>
</feature>
<evidence type="ECO:0000256" key="2">
    <source>
        <dbReference type="SAM" id="MobiDB-lite"/>
    </source>
</evidence>
<gene>
    <name evidence="4" type="ORF">PCOR1329_LOCUS24925</name>
</gene>
<evidence type="ECO:0000313" key="5">
    <source>
        <dbReference type="Proteomes" id="UP001189429"/>
    </source>
</evidence>
<organism evidence="4 5">
    <name type="scientific">Prorocentrum cordatum</name>
    <dbReference type="NCBI Taxonomy" id="2364126"/>
    <lineage>
        <taxon>Eukaryota</taxon>
        <taxon>Sar</taxon>
        <taxon>Alveolata</taxon>
        <taxon>Dinophyceae</taxon>
        <taxon>Prorocentrales</taxon>
        <taxon>Prorocentraceae</taxon>
        <taxon>Prorocentrum</taxon>
    </lineage>
</organism>
<proteinExistence type="predicted"/>
<feature type="compositionally biased region" description="Basic and acidic residues" evidence="2">
    <location>
        <begin position="558"/>
        <end position="569"/>
    </location>
</feature>
<name>A0ABN9S2M1_9DINO</name>